<accession>A0A6A6BPE8</accession>
<protein>
    <recommendedName>
        <fullName evidence="2 7">ubiquitinyl hydrolase 1</fullName>
        <ecNumber evidence="2 7">3.4.19.12</ecNumber>
    </recommendedName>
</protein>
<keyword evidence="10" id="KW-1185">Reference proteome</keyword>
<dbReference type="GO" id="GO:0005737">
    <property type="term" value="C:cytoplasm"/>
    <property type="evidence" value="ECO:0007669"/>
    <property type="project" value="TreeGrafter"/>
</dbReference>
<dbReference type="GO" id="GO:0004843">
    <property type="term" value="F:cysteine-type deubiquitinase activity"/>
    <property type="evidence" value="ECO:0007669"/>
    <property type="project" value="UniProtKB-UniRule"/>
</dbReference>
<evidence type="ECO:0000313" key="10">
    <source>
        <dbReference type="Proteomes" id="UP000799438"/>
    </source>
</evidence>
<evidence type="ECO:0000256" key="5">
    <source>
        <dbReference type="ARBA" id="ARBA00022801"/>
    </source>
</evidence>
<evidence type="ECO:0000256" key="4">
    <source>
        <dbReference type="ARBA" id="ARBA00022786"/>
    </source>
</evidence>
<feature type="active site" description="Proton donor" evidence="7">
    <location>
        <position position="160"/>
    </location>
</feature>
<dbReference type="OrthoDB" id="1924260at2759"/>
<feature type="site" description="Transition state stabilizer" evidence="7">
    <location>
        <position position="60"/>
    </location>
</feature>
<feature type="active site" description="Nucleophile" evidence="7">
    <location>
        <position position="66"/>
    </location>
</feature>
<keyword evidence="5 7" id="KW-0378">Hydrolase</keyword>
<evidence type="ECO:0000313" key="9">
    <source>
        <dbReference type="EMBL" id="KAF2144421.1"/>
    </source>
</evidence>
<dbReference type="AlphaFoldDB" id="A0A6A6BPE8"/>
<dbReference type="PROSITE" id="PS52048">
    <property type="entry name" value="UCH_DOMAIN"/>
    <property type="match status" value="1"/>
</dbReference>
<reference evidence="9" key="1">
    <citation type="journal article" date="2020" name="Stud. Mycol.">
        <title>101 Dothideomycetes genomes: a test case for predicting lifestyles and emergence of pathogens.</title>
        <authorList>
            <person name="Haridas S."/>
            <person name="Albert R."/>
            <person name="Binder M."/>
            <person name="Bloem J."/>
            <person name="Labutti K."/>
            <person name="Salamov A."/>
            <person name="Andreopoulos B."/>
            <person name="Baker S."/>
            <person name="Barry K."/>
            <person name="Bills G."/>
            <person name="Bluhm B."/>
            <person name="Cannon C."/>
            <person name="Castanera R."/>
            <person name="Culley D."/>
            <person name="Daum C."/>
            <person name="Ezra D."/>
            <person name="Gonzalez J."/>
            <person name="Henrissat B."/>
            <person name="Kuo A."/>
            <person name="Liang C."/>
            <person name="Lipzen A."/>
            <person name="Lutzoni F."/>
            <person name="Magnuson J."/>
            <person name="Mondo S."/>
            <person name="Nolan M."/>
            <person name="Ohm R."/>
            <person name="Pangilinan J."/>
            <person name="Park H.-J."/>
            <person name="Ramirez L."/>
            <person name="Alfaro M."/>
            <person name="Sun H."/>
            <person name="Tritt A."/>
            <person name="Yoshinaga Y."/>
            <person name="Zwiers L.-H."/>
            <person name="Turgeon B."/>
            <person name="Goodwin S."/>
            <person name="Spatafora J."/>
            <person name="Crous P."/>
            <person name="Grigoriev I."/>
        </authorList>
    </citation>
    <scope>NUCLEOTIDE SEQUENCE</scope>
    <source>
        <strain evidence="9">CBS 121167</strain>
    </source>
</reference>
<dbReference type="GO" id="GO:0006511">
    <property type="term" value="P:ubiquitin-dependent protein catabolic process"/>
    <property type="evidence" value="ECO:0007669"/>
    <property type="project" value="UniProtKB-UniRule"/>
</dbReference>
<sequence>MLQEFGVQGVRVQEVFGLDEALLAMLPKPVYGLIFLFRYLEDDSTAQESICPEHVWFANQTTGNACATVALLNIAMNIAGVELGENLKSFKDFTKDLTPAMRGNQIVNFEFIKRIHNSFARKIDMMNIDLGMQDQVKTAKSKKGKSKKKKKGVDDDAAFHFSAFMPIEGDVWKLDGLDRQPLRLETIGDSDWLQLIAPNISARMTQYEEGQVEFGLLALVKDPLIEAREQLAQNIKTIRDVETRLEMINSDWRAFSSTTDESENTVLAGPSSEYHITGQAILTAKLPLSIERKIDTDDDPTTLLELRQKAVTEQAALKATIGDEQASAQADQDKAEARRHDYGPLIRTWLRMLAENGTLQKLMKEV</sequence>
<name>A0A6A6BPE8_9PEZI</name>
<dbReference type="GeneID" id="54297494"/>
<dbReference type="FunFam" id="3.40.532.10:FF:000010">
    <property type="entry name" value="Ubiquitin carboxyl-terminal hydrolase"/>
    <property type="match status" value="1"/>
</dbReference>
<dbReference type="EC" id="3.4.19.12" evidence="2 7"/>
<comment type="catalytic activity">
    <reaction evidence="1 7">
        <text>Thiol-dependent hydrolysis of ester, thioester, amide, peptide and isopeptide bonds formed by the C-terminal Gly of ubiquitin (a 76-residue protein attached to proteins as an intracellular targeting signal).</text>
        <dbReference type="EC" id="3.4.19.12"/>
    </reaction>
</comment>
<dbReference type="Gene3D" id="1.20.58.860">
    <property type="match status" value="1"/>
</dbReference>
<dbReference type="PANTHER" id="PTHR10589">
    <property type="entry name" value="UBIQUITIN CARBOXYL-TERMINAL HYDROLASE"/>
    <property type="match status" value="1"/>
</dbReference>
<dbReference type="Proteomes" id="UP000799438">
    <property type="component" value="Unassembled WGS sequence"/>
</dbReference>
<dbReference type="PROSITE" id="PS52049">
    <property type="entry name" value="ULD"/>
    <property type="match status" value="1"/>
</dbReference>
<evidence type="ECO:0000256" key="6">
    <source>
        <dbReference type="ARBA" id="ARBA00022807"/>
    </source>
</evidence>
<dbReference type="GO" id="GO:0016579">
    <property type="term" value="P:protein deubiquitination"/>
    <property type="evidence" value="ECO:0007669"/>
    <property type="project" value="TreeGrafter"/>
</dbReference>
<dbReference type="Gene3D" id="3.40.532.10">
    <property type="entry name" value="Peptidase C12, ubiquitin carboxyl-terminal hydrolase"/>
    <property type="match status" value="1"/>
</dbReference>
<dbReference type="EMBL" id="ML995479">
    <property type="protein sequence ID" value="KAF2144421.1"/>
    <property type="molecule type" value="Genomic_DNA"/>
</dbReference>
<dbReference type="RefSeq" id="XP_033400133.1">
    <property type="nucleotide sequence ID" value="XM_033539998.1"/>
</dbReference>
<evidence type="ECO:0000256" key="7">
    <source>
        <dbReference type="PROSITE-ProRule" id="PRU01393"/>
    </source>
</evidence>
<organism evidence="9 10">
    <name type="scientific">Aplosporella prunicola CBS 121167</name>
    <dbReference type="NCBI Taxonomy" id="1176127"/>
    <lineage>
        <taxon>Eukaryota</taxon>
        <taxon>Fungi</taxon>
        <taxon>Dikarya</taxon>
        <taxon>Ascomycota</taxon>
        <taxon>Pezizomycotina</taxon>
        <taxon>Dothideomycetes</taxon>
        <taxon>Dothideomycetes incertae sedis</taxon>
        <taxon>Botryosphaeriales</taxon>
        <taxon>Aplosporellaceae</taxon>
        <taxon>Aplosporella</taxon>
    </lineage>
</organism>
<gene>
    <name evidence="9" type="ORF">K452DRAFT_284738</name>
</gene>
<evidence type="ECO:0000259" key="8">
    <source>
        <dbReference type="PROSITE" id="PS52048"/>
    </source>
</evidence>
<keyword evidence="6 7" id="KW-0788">Thiol protease</keyword>
<keyword evidence="3 7" id="KW-0645">Protease</keyword>
<comment type="similarity">
    <text evidence="7">Belongs to the peptidase C12 family.</text>
</comment>
<keyword evidence="4 7" id="KW-0833">Ubl conjugation pathway</keyword>
<evidence type="ECO:0000256" key="1">
    <source>
        <dbReference type="ARBA" id="ARBA00000707"/>
    </source>
</evidence>
<evidence type="ECO:0000256" key="3">
    <source>
        <dbReference type="ARBA" id="ARBA00022670"/>
    </source>
</evidence>
<dbReference type="Pfam" id="PF01088">
    <property type="entry name" value="Peptidase_C12"/>
    <property type="match status" value="1"/>
</dbReference>
<feature type="domain" description="UCH catalytic" evidence="8">
    <location>
        <begin position="1"/>
        <end position="221"/>
    </location>
</feature>
<feature type="non-terminal residue" evidence="9">
    <location>
        <position position="366"/>
    </location>
</feature>
<dbReference type="InterPro" id="IPR001578">
    <property type="entry name" value="Peptidase_C12_UCH"/>
</dbReference>
<dbReference type="SUPFAM" id="SSF54001">
    <property type="entry name" value="Cysteine proteinases"/>
    <property type="match status" value="1"/>
</dbReference>
<dbReference type="InterPro" id="IPR036959">
    <property type="entry name" value="Peptidase_C12_UCH_sf"/>
</dbReference>
<feature type="site" description="Important for enzyme activity" evidence="7">
    <location>
        <position position="175"/>
    </location>
</feature>
<dbReference type="PANTHER" id="PTHR10589:SF29">
    <property type="entry name" value="UBIQUITIN CARBOXYL-TERMINAL HYDROLASE"/>
    <property type="match status" value="1"/>
</dbReference>
<evidence type="ECO:0000256" key="2">
    <source>
        <dbReference type="ARBA" id="ARBA00012759"/>
    </source>
</evidence>
<proteinExistence type="inferred from homology"/>
<dbReference type="InterPro" id="IPR038765">
    <property type="entry name" value="Papain-like_cys_pep_sf"/>
</dbReference>